<sequence length="100" mass="11451">NCQRLAAECRAERRFSLSASAAVCAAAAARKIRNKFQFSCLSCPDTHSTQYKNGQLESEKVKEKWQIKCRKCGQPYKLLQNNCQTGKKCEFVRRKIQSFV</sequence>
<accession>A0A0A1WWT9</accession>
<gene>
    <name evidence="1" type="ORF">g.31992</name>
</gene>
<reference evidence="1" key="2">
    <citation type="journal article" date="2015" name="Gigascience">
        <title>Reconstructing a comprehensive transcriptome assembly of a white-pupal translocated strain of the pest fruit fly Bactrocera cucurbitae.</title>
        <authorList>
            <person name="Sim S.B."/>
            <person name="Calla B."/>
            <person name="Hall B."/>
            <person name="DeRego T."/>
            <person name="Geib S.M."/>
        </authorList>
    </citation>
    <scope>NUCLEOTIDE SEQUENCE</scope>
</reference>
<organism evidence="1">
    <name type="scientific">Zeugodacus cucurbitae</name>
    <name type="common">Melon fruit fly</name>
    <name type="synonym">Bactrocera cucurbitae</name>
    <dbReference type="NCBI Taxonomy" id="28588"/>
    <lineage>
        <taxon>Eukaryota</taxon>
        <taxon>Metazoa</taxon>
        <taxon>Ecdysozoa</taxon>
        <taxon>Arthropoda</taxon>
        <taxon>Hexapoda</taxon>
        <taxon>Insecta</taxon>
        <taxon>Pterygota</taxon>
        <taxon>Neoptera</taxon>
        <taxon>Endopterygota</taxon>
        <taxon>Diptera</taxon>
        <taxon>Brachycera</taxon>
        <taxon>Muscomorpha</taxon>
        <taxon>Tephritoidea</taxon>
        <taxon>Tephritidae</taxon>
        <taxon>Zeugodacus</taxon>
        <taxon>Zeugodacus</taxon>
    </lineage>
</organism>
<reference evidence="1" key="1">
    <citation type="submission" date="2014-11" db="EMBL/GenBank/DDBJ databases">
        <authorList>
            <person name="Geib S."/>
        </authorList>
    </citation>
    <scope>NUCLEOTIDE SEQUENCE</scope>
</reference>
<dbReference type="AlphaFoldDB" id="A0A0A1WWT9"/>
<dbReference type="EMBL" id="GBXI01011424">
    <property type="protein sequence ID" value="JAD02868.1"/>
    <property type="molecule type" value="Transcribed_RNA"/>
</dbReference>
<name>A0A0A1WWT9_ZEUCU</name>
<evidence type="ECO:0000313" key="1">
    <source>
        <dbReference type="EMBL" id="JAD02868.1"/>
    </source>
</evidence>
<feature type="non-terminal residue" evidence="1">
    <location>
        <position position="1"/>
    </location>
</feature>
<proteinExistence type="predicted"/>
<protein>
    <submittedName>
        <fullName evidence="1">Uncharacterized protein</fullName>
    </submittedName>
</protein>